<feature type="compositionally biased region" description="Pro residues" evidence="1">
    <location>
        <begin position="211"/>
        <end position="220"/>
    </location>
</feature>
<proteinExistence type="predicted"/>
<sequence>MSQVQGHLDPRFESLRPLFQSFLDSGEELGASIAVNLNGENVVDVWGGYADTARTRPWEKDTIANVWSTGKTIIGLIGLILASQKKLDLDESVSTYWPEFAANGKQSVKVRHVMSHTSGVCGWDTPVTIQELCEDFEGAAAKLAAQAPWWEPGTASGYHSLTMGFLVGKLVRCITGTTMKDFLASQVAGPLGADFQFGAKEEDWHRVSDVVPPPPPPPQPATSTDTAQGEEAQKSISMRTLVNPMVGATNANTEMWRRAELGAANGHGNARSVARLLSLVTLGGKDPASGREFLSREIIDRIFEQQCYGTDLVVKQKIRFGIGFGLTGADTEVHWLPRGRVCFWGGWGGSIGVMDLDRGITFAYVMNKMDNVGLGNQRTKAYVKAIYDALEKAS</sequence>
<feature type="region of interest" description="Disordered" evidence="1">
    <location>
        <begin position="207"/>
        <end position="233"/>
    </location>
</feature>
<evidence type="ECO:0000259" key="2">
    <source>
        <dbReference type="Pfam" id="PF00144"/>
    </source>
</evidence>
<evidence type="ECO:0000313" key="3">
    <source>
        <dbReference type="EMBL" id="EXJ94477.1"/>
    </source>
</evidence>
<protein>
    <submittedName>
        <fullName evidence="3">Beta-lactamase</fullName>
    </submittedName>
</protein>
<feature type="domain" description="Beta-lactamase-related" evidence="2">
    <location>
        <begin position="17"/>
        <end position="378"/>
    </location>
</feature>
<comment type="caution">
    <text evidence="3">The sequence shown here is derived from an EMBL/GenBank/DDBJ whole genome shotgun (WGS) entry which is preliminary data.</text>
</comment>
<dbReference type="STRING" id="1182541.W9YNJ2"/>
<organism evidence="3 4">
    <name type="scientific">Capronia coronata CBS 617.96</name>
    <dbReference type="NCBI Taxonomy" id="1182541"/>
    <lineage>
        <taxon>Eukaryota</taxon>
        <taxon>Fungi</taxon>
        <taxon>Dikarya</taxon>
        <taxon>Ascomycota</taxon>
        <taxon>Pezizomycotina</taxon>
        <taxon>Eurotiomycetes</taxon>
        <taxon>Chaetothyriomycetidae</taxon>
        <taxon>Chaetothyriales</taxon>
        <taxon>Herpotrichiellaceae</taxon>
        <taxon>Capronia</taxon>
    </lineage>
</organism>
<dbReference type="Proteomes" id="UP000019484">
    <property type="component" value="Unassembled WGS sequence"/>
</dbReference>
<dbReference type="InterPro" id="IPR001466">
    <property type="entry name" value="Beta-lactam-related"/>
</dbReference>
<name>W9YNJ2_9EURO</name>
<dbReference type="RefSeq" id="XP_007721971.1">
    <property type="nucleotide sequence ID" value="XM_007723781.1"/>
</dbReference>
<dbReference type="InterPro" id="IPR052907">
    <property type="entry name" value="Beta-lactamase/esterase"/>
</dbReference>
<dbReference type="Gene3D" id="3.40.710.10">
    <property type="entry name" value="DD-peptidase/beta-lactamase superfamily"/>
    <property type="match status" value="1"/>
</dbReference>
<dbReference type="AlphaFoldDB" id="W9YNJ2"/>
<dbReference type="GeneID" id="19157770"/>
<accession>W9YNJ2</accession>
<dbReference type="EMBL" id="AMWN01000002">
    <property type="protein sequence ID" value="EXJ94477.1"/>
    <property type="molecule type" value="Genomic_DNA"/>
</dbReference>
<evidence type="ECO:0000313" key="4">
    <source>
        <dbReference type="Proteomes" id="UP000019484"/>
    </source>
</evidence>
<dbReference type="SUPFAM" id="SSF56601">
    <property type="entry name" value="beta-lactamase/transpeptidase-like"/>
    <property type="match status" value="1"/>
</dbReference>
<dbReference type="eggNOG" id="ENOG502S2S4">
    <property type="taxonomic scope" value="Eukaryota"/>
</dbReference>
<dbReference type="OrthoDB" id="5946976at2759"/>
<dbReference type="PANTHER" id="PTHR43319">
    <property type="entry name" value="BETA-LACTAMASE-RELATED"/>
    <property type="match status" value="1"/>
</dbReference>
<keyword evidence="4" id="KW-1185">Reference proteome</keyword>
<dbReference type="PANTHER" id="PTHR43319:SF3">
    <property type="entry name" value="BETA-LACTAMASE-RELATED DOMAIN-CONTAINING PROTEIN"/>
    <property type="match status" value="1"/>
</dbReference>
<dbReference type="HOGENOM" id="CLU_035614_3_0_1"/>
<reference evidence="3 4" key="1">
    <citation type="submission" date="2013-03" db="EMBL/GenBank/DDBJ databases">
        <title>The Genome Sequence of Capronia coronata CBS 617.96.</title>
        <authorList>
            <consortium name="The Broad Institute Genomics Platform"/>
            <person name="Cuomo C."/>
            <person name="de Hoog S."/>
            <person name="Gorbushina A."/>
            <person name="Walker B."/>
            <person name="Young S.K."/>
            <person name="Zeng Q."/>
            <person name="Gargeya S."/>
            <person name="Fitzgerald M."/>
            <person name="Haas B."/>
            <person name="Abouelleil A."/>
            <person name="Allen A.W."/>
            <person name="Alvarado L."/>
            <person name="Arachchi H.M."/>
            <person name="Berlin A.M."/>
            <person name="Chapman S.B."/>
            <person name="Gainer-Dewar J."/>
            <person name="Goldberg J."/>
            <person name="Griggs A."/>
            <person name="Gujja S."/>
            <person name="Hansen M."/>
            <person name="Howarth C."/>
            <person name="Imamovic A."/>
            <person name="Ireland A."/>
            <person name="Larimer J."/>
            <person name="McCowan C."/>
            <person name="Murphy C."/>
            <person name="Pearson M."/>
            <person name="Poon T.W."/>
            <person name="Priest M."/>
            <person name="Roberts A."/>
            <person name="Saif S."/>
            <person name="Shea T."/>
            <person name="Sisk P."/>
            <person name="Sykes S."/>
            <person name="Wortman J."/>
            <person name="Nusbaum C."/>
            <person name="Birren B."/>
        </authorList>
    </citation>
    <scope>NUCLEOTIDE SEQUENCE [LARGE SCALE GENOMIC DNA]</scope>
    <source>
        <strain evidence="3 4">CBS 617.96</strain>
    </source>
</reference>
<dbReference type="InterPro" id="IPR012338">
    <property type="entry name" value="Beta-lactam/transpept-like"/>
</dbReference>
<dbReference type="Pfam" id="PF00144">
    <property type="entry name" value="Beta-lactamase"/>
    <property type="match status" value="1"/>
</dbReference>
<gene>
    <name evidence="3" type="ORF">A1O1_02873</name>
</gene>
<evidence type="ECO:0000256" key="1">
    <source>
        <dbReference type="SAM" id="MobiDB-lite"/>
    </source>
</evidence>